<gene>
    <name evidence="2" type="primary">LOC101509740</name>
</gene>
<dbReference type="AlphaFoldDB" id="A0A1S2YBH6"/>
<sequence length="116" mass="14036">MVRPEDYYNHISGLRREPSVLTDVPRYPNAQMAFNKRQVVYEDDEIEAVRYNEGSRHGIHHHHHNNNPEILREKVEVIRYEEEPSQVGYREEVIYEDVRRNRPGGLELHKWKTYRP</sequence>
<dbReference type="GeneID" id="101509740"/>
<keyword evidence="1" id="KW-1185">Reference proteome</keyword>
<name>A0A1S2YBH6_CICAR</name>
<dbReference type="eggNOG" id="ENOG502S9E0">
    <property type="taxonomic scope" value="Eukaryota"/>
</dbReference>
<dbReference type="PaxDb" id="3827-XP_004501873.1"/>
<dbReference type="RefSeq" id="XP_004501873.1">
    <property type="nucleotide sequence ID" value="XM_004501816.3"/>
</dbReference>
<protein>
    <submittedName>
        <fullName evidence="2">Uncharacterized protein LOC101509740</fullName>
    </submittedName>
</protein>
<dbReference type="PANTHER" id="PTHR38224:SF1">
    <property type="entry name" value="PHLOEM SPECIFIC PROTEIN"/>
    <property type="match status" value="1"/>
</dbReference>
<dbReference type="KEGG" id="cam:101509740"/>
<dbReference type="PANTHER" id="PTHR38224">
    <property type="entry name" value="PHLOEM SPECIFIC PROTEIN"/>
    <property type="match status" value="1"/>
</dbReference>
<evidence type="ECO:0000313" key="1">
    <source>
        <dbReference type="Proteomes" id="UP000087171"/>
    </source>
</evidence>
<proteinExistence type="predicted"/>
<organism evidence="1 2">
    <name type="scientific">Cicer arietinum</name>
    <name type="common">Chickpea</name>
    <name type="synonym">Garbanzo</name>
    <dbReference type="NCBI Taxonomy" id="3827"/>
    <lineage>
        <taxon>Eukaryota</taxon>
        <taxon>Viridiplantae</taxon>
        <taxon>Streptophyta</taxon>
        <taxon>Embryophyta</taxon>
        <taxon>Tracheophyta</taxon>
        <taxon>Spermatophyta</taxon>
        <taxon>Magnoliopsida</taxon>
        <taxon>eudicotyledons</taxon>
        <taxon>Gunneridae</taxon>
        <taxon>Pentapetalae</taxon>
        <taxon>rosids</taxon>
        <taxon>fabids</taxon>
        <taxon>Fabales</taxon>
        <taxon>Fabaceae</taxon>
        <taxon>Papilionoideae</taxon>
        <taxon>50 kb inversion clade</taxon>
        <taxon>NPAAA clade</taxon>
        <taxon>Hologalegina</taxon>
        <taxon>IRL clade</taxon>
        <taxon>Cicereae</taxon>
        <taxon>Cicer</taxon>
    </lineage>
</organism>
<accession>A0A1S2YBH6</accession>
<evidence type="ECO:0000313" key="2">
    <source>
        <dbReference type="RefSeq" id="XP_004501873.1"/>
    </source>
</evidence>
<reference evidence="1" key="1">
    <citation type="journal article" date="2013" name="Nat. Biotechnol.">
        <title>Draft genome sequence of chickpea (Cicer arietinum) provides a resource for trait improvement.</title>
        <authorList>
            <person name="Varshney R.K."/>
            <person name="Song C."/>
            <person name="Saxena R.K."/>
            <person name="Azam S."/>
            <person name="Yu S."/>
            <person name="Sharpe A.G."/>
            <person name="Cannon S."/>
            <person name="Baek J."/>
            <person name="Rosen B.D."/>
            <person name="Tar'an B."/>
            <person name="Millan T."/>
            <person name="Zhang X."/>
            <person name="Ramsay L.D."/>
            <person name="Iwata A."/>
            <person name="Wang Y."/>
            <person name="Nelson W."/>
            <person name="Farmer A.D."/>
            <person name="Gaur P.M."/>
            <person name="Soderlund C."/>
            <person name="Penmetsa R.V."/>
            <person name="Xu C."/>
            <person name="Bharti A.K."/>
            <person name="He W."/>
            <person name="Winter P."/>
            <person name="Zhao S."/>
            <person name="Hane J.K."/>
            <person name="Carrasquilla-Garcia N."/>
            <person name="Condie J.A."/>
            <person name="Upadhyaya H.D."/>
            <person name="Luo M.C."/>
            <person name="Thudi M."/>
            <person name="Gowda C.L."/>
            <person name="Singh N.P."/>
            <person name="Lichtenzveig J."/>
            <person name="Gali K.K."/>
            <person name="Rubio J."/>
            <person name="Nadarajan N."/>
            <person name="Dolezel J."/>
            <person name="Bansal K.C."/>
            <person name="Xu X."/>
            <person name="Edwards D."/>
            <person name="Zhang G."/>
            <person name="Kahl G."/>
            <person name="Gil J."/>
            <person name="Singh K.B."/>
            <person name="Datta S.K."/>
            <person name="Jackson S.A."/>
            <person name="Wang J."/>
            <person name="Cook D.R."/>
        </authorList>
    </citation>
    <scope>NUCLEOTIDE SEQUENCE [LARGE SCALE GENOMIC DNA]</scope>
    <source>
        <strain evidence="1">cv. CDC Frontier</strain>
    </source>
</reference>
<dbReference type="Proteomes" id="UP000087171">
    <property type="component" value="Chromosome Ca5"/>
</dbReference>
<reference evidence="2" key="2">
    <citation type="submission" date="2025-08" db="UniProtKB">
        <authorList>
            <consortium name="RefSeq"/>
        </authorList>
    </citation>
    <scope>IDENTIFICATION</scope>
    <source>
        <tissue evidence="2">Etiolated seedlings</tissue>
    </source>
</reference>
<dbReference type="OrthoDB" id="1246837at2759"/>